<evidence type="ECO:0000313" key="2">
    <source>
        <dbReference type="Proteomes" id="UP000799423"/>
    </source>
</evidence>
<accession>A0A6A7BHJ9</accession>
<reference evidence="1" key="1">
    <citation type="submission" date="2020-01" db="EMBL/GenBank/DDBJ databases">
        <authorList>
            <consortium name="DOE Joint Genome Institute"/>
            <person name="Haridas S."/>
            <person name="Albert R."/>
            <person name="Binder M."/>
            <person name="Bloem J."/>
            <person name="Labutti K."/>
            <person name="Salamov A."/>
            <person name="Andreopoulos B."/>
            <person name="Baker S.E."/>
            <person name="Barry K."/>
            <person name="Bills G."/>
            <person name="Bluhm B.H."/>
            <person name="Cannon C."/>
            <person name="Castanera R."/>
            <person name="Culley D.E."/>
            <person name="Daum C."/>
            <person name="Ezra D."/>
            <person name="Gonzalez J.B."/>
            <person name="Henrissat B."/>
            <person name="Kuo A."/>
            <person name="Liang C."/>
            <person name="Lipzen A."/>
            <person name="Lutzoni F."/>
            <person name="Magnuson J."/>
            <person name="Mondo S."/>
            <person name="Nolan M."/>
            <person name="Ohm R."/>
            <person name="Pangilinan J."/>
            <person name="Park H.-J."/>
            <person name="Ramirez L."/>
            <person name="Alfaro M."/>
            <person name="Sun H."/>
            <person name="Tritt A."/>
            <person name="Yoshinaga Y."/>
            <person name="Zwiers L.-H."/>
            <person name="Turgeon B.G."/>
            <person name="Goodwin S.B."/>
            <person name="Spatafora J.W."/>
            <person name="Crous P.W."/>
            <person name="Grigoriev I.V."/>
        </authorList>
    </citation>
    <scope>NUCLEOTIDE SEQUENCE</scope>
    <source>
        <strain evidence="1">IPT5</strain>
    </source>
</reference>
<sequence length="51" mass="5291">MVEPGVDPAILVTDVTILGQETNLSPLAQILGDTLCTGTTTPAKIKRPTSL</sequence>
<gene>
    <name evidence="1" type="ORF">T440DRAFT_464249</name>
</gene>
<dbReference type="Proteomes" id="UP000799423">
    <property type="component" value="Unassembled WGS sequence"/>
</dbReference>
<name>A0A6A7BHJ9_9PLEO</name>
<dbReference type="EMBL" id="MU006291">
    <property type="protein sequence ID" value="KAF2854921.1"/>
    <property type="molecule type" value="Genomic_DNA"/>
</dbReference>
<organism evidence="1 2">
    <name type="scientific">Plenodomus tracheiphilus IPT5</name>
    <dbReference type="NCBI Taxonomy" id="1408161"/>
    <lineage>
        <taxon>Eukaryota</taxon>
        <taxon>Fungi</taxon>
        <taxon>Dikarya</taxon>
        <taxon>Ascomycota</taxon>
        <taxon>Pezizomycotina</taxon>
        <taxon>Dothideomycetes</taxon>
        <taxon>Pleosporomycetidae</taxon>
        <taxon>Pleosporales</taxon>
        <taxon>Pleosporineae</taxon>
        <taxon>Leptosphaeriaceae</taxon>
        <taxon>Plenodomus</taxon>
    </lineage>
</organism>
<proteinExistence type="predicted"/>
<protein>
    <submittedName>
        <fullName evidence="1">Uncharacterized protein</fullName>
    </submittedName>
</protein>
<evidence type="ECO:0000313" key="1">
    <source>
        <dbReference type="EMBL" id="KAF2854921.1"/>
    </source>
</evidence>
<dbReference type="AlphaFoldDB" id="A0A6A7BHJ9"/>
<keyword evidence="2" id="KW-1185">Reference proteome</keyword>